<protein>
    <submittedName>
        <fullName evidence="3">Transmembrane protein</fullName>
    </submittedName>
</protein>
<proteinExistence type="predicted"/>
<organism evidence="2 3">
    <name type="scientific">Macrostomum lignano</name>
    <dbReference type="NCBI Taxonomy" id="282301"/>
    <lineage>
        <taxon>Eukaryota</taxon>
        <taxon>Metazoa</taxon>
        <taxon>Spiralia</taxon>
        <taxon>Lophotrochozoa</taxon>
        <taxon>Platyhelminthes</taxon>
        <taxon>Rhabditophora</taxon>
        <taxon>Macrostomorpha</taxon>
        <taxon>Macrostomida</taxon>
        <taxon>Macrostomidae</taxon>
        <taxon>Macrostomum</taxon>
    </lineage>
</organism>
<keyword evidence="1" id="KW-0812">Transmembrane</keyword>
<keyword evidence="2" id="KW-1185">Reference proteome</keyword>
<dbReference type="WBParaSite" id="maker-unitig_38262-snap-gene-0.3-mRNA-1">
    <property type="protein sequence ID" value="maker-unitig_38262-snap-gene-0.3-mRNA-1"/>
    <property type="gene ID" value="maker-unitig_38262-snap-gene-0.3"/>
</dbReference>
<dbReference type="Proteomes" id="UP000095280">
    <property type="component" value="Unplaced"/>
</dbReference>
<reference evidence="3" key="1">
    <citation type="submission" date="2016-11" db="UniProtKB">
        <authorList>
            <consortium name="WormBaseParasite"/>
        </authorList>
    </citation>
    <scope>IDENTIFICATION</scope>
</reference>
<dbReference type="AlphaFoldDB" id="A0A1I8FK41"/>
<evidence type="ECO:0000313" key="3">
    <source>
        <dbReference type="WBParaSite" id="maker-unitig_38262-snap-gene-0.3-mRNA-1"/>
    </source>
</evidence>
<feature type="transmembrane region" description="Helical" evidence="1">
    <location>
        <begin position="28"/>
        <end position="50"/>
    </location>
</feature>
<keyword evidence="1" id="KW-1133">Transmembrane helix</keyword>
<evidence type="ECO:0000313" key="2">
    <source>
        <dbReference type="Proteomes" id="UP000095280"/>
    </source>
</evidence>
<evidence type="ECO:0000256" key="1">
    <source>
        <dbReference type="SAM" id="Phobius"/>
    </source>
</evidence>
<keyword evidence="1" id="KW-0472">Membrane</keyword>
<name>A0A1I8FK41_9PLAT</name>
<accession>A0A1I8FK41</accession>
<sequence length="121" mass="13205">MVRLYSARQRKGQWNRSLGYSTWLLGNHAARCAAGAPTLLAILSAAFVAYRPWQLFLRRLFFVPSLEGDLQRRSSTCRKTSPARTFMAAGSSAPELFSSLAAVSFDSDAGLAPFGCGKADR</sequence>